<reference evidence="1 2" key="1">
    <citation type="submission" date="2017-12" db="EMBL/GenBank/DDBJ databases">
        <title>Comparative genomics of Botrytis spp.</title>
        <authorList>
            <person name="Valero-Jimenez C.A."/>
            <person name="Tapia P."/>
            <person name="Veloso J."/>
            <person name="Silva-Moreno E."/>
            <person name="Staats M."/>
            <person name="Valdes J.H."/>
            <person name="Van Kan J.A.L."/>
        </authorList>
    </citation>
    <scope>NUCLEOTIDE SEQUENCE [LARGE SCALE GENOMIC DNA]</scope>
    <source>
        <strain evidence="1 2">MUCL435</strain>
    </source>
</reference>
<evidence type="ECO:0000313" key="2">
    <source>
        <dbReference type="Proteomes" id="UP000308671"/>
    </source>
</evidence>
<dbReference type="EMBL" id="PQXL01000466">
    <property type="protein sequence ID" value="THV45630.1"/>
    <property type="molecule type" value="Genomic_DNA"/>
</dbReference>
<dbReference type="AlphaFoldDB" id="A0A4S8QLX7"/>
<keyword evidence="2" id="KW-1185">Reference proteome</keyword>
<comment type="caution">
    <text evidence="1">The sequence shown here is derived from an EMBL/GenBank/DDBJ whole genome shotgun (WGS) entry which is preliminary data.</text>
</comment>
<sequence>MSEAIFPVLLKTRFPFFRTILSVLFGLREQHSNVVESKKVADEIDVSNPETIFPSLPFENS</sequence>
<accession>A0A4S8QLX7</accession>
<dbReference type="Proteomes" id="UP000308671">
    <property type="component" value="Unassembled WGS sequence"/>
</dbReference>
<evidence type="ECO:0000313" key="1">
    <source>
        <dbReference type="EMBL" id="THV45630.1"/>
    </source>
</evidence>
<gene>
    <name evidence="1" type="ORF">BGAL_0467g00080</name>
</gene>
<protein>
    <submittedName>
        <fullName evidence="1">Uncharacterized protein</fullName>
    </submittedName>
</protein>
<name>A0A4S8QLX7_9HELO</name>
<proteinExistence type="predicted"/>
<organism evidence="1 2">
    <name type="scientific">Botrytis galanthina</name>
    <dbReference type="NCBI Taxonomy" id="278940"/>
    <lineage>
        <taxon>Eukaryota</taxon>
        <taxon>Fungi</taxon>
        <taxon>Dikarya</taxon>
        <taxon>Ascomycota</taxon>
        <taxon>Pezizomycotina</taxon>
        <taxon>Leotiomycetes</taxon>
        <taxon>Helotiales</taxon>
        <taxon>Sclerotiniaceae</taxon>
        <taxon>Botrytis</taxon>
    </lineage>
</organism>